<accession>I1X5I2</accession>
<feature type="transmembrane region" description="Helical" evidence="7">
    <location>
        <begin position="145"/>
        <end position="164"/>
    </location>
</feature>
<feature type="transmembrane region" description="Helical" evidence="7">
    <location>
        <begin position="170"/>
        <end position="190"/>
    </location>
</feature>
<dbReference type="PANTHER" id="PTHR30250">
    <property type="entry name" value="PST FAMILY PREDICTED COLANIC ACID TRANSPORTER"/>
    <property type="match status" value="1"/>
</dbReference>
<dbReference type="EMBL" id="JQ256790">
    <property type="protein sequence ID" value="AFI78757.1"/>
    <property type="molecule type" value="Genomic_DNA"/>
</dbReference>
<feature type="transmembrane region" description="Helical" evidence="7">
    <location>
        <begin position="282"/>
        <end position="305"/>
    </location>
</feature>
<feature type="transmembrane region" description="Helical" evidence="7">
    <location>
        <begin position="251"/>
        <end position="270"/>
    </location>
</feature>
<organism evidence="8">
    <name type="scientific">uncultured bacterium ws198A12</name>
    <dbReference type="NCBI Taxonomy" id="1131830"/>
    <lineage>
        <taxon>Bacteria</taxon>
        <taxon>environmental samples</taxon>
    </lineage>
</organism>
<evidence type="ECO:0000256" key="7">
    <source>
        <dbReference type="SAM" id="Phobius"/>
    </source>
</evidence>
<dbReference type="GO" id="GO:0005886">
    <property type="term" value="C:plasma membrane"/>
    <property type="evidence" value="ECO:0007669"/>
    <property type="project" value="UniProtKB-SubCell"/>
</dbReference>
<feature type="transmembrane region" description="Helical" evidence="7">
    <location>
        <begin position="12"/>
        <end position="37"/>
    </location>
</feature>
<dbReference type="Pfam" id="PF13440">
    <property type="entry name" value="Polysacc_synt_3"/>
    <property type="match status" value="1"/>
</dbReference>
<proteinExistence type="inferred from homology"/>
<feature type="transmembrane region" description="Helical" evidence="7">
    <location>
        <begin position="211"/>
        <end position="231"/>
    </location>
</feature>
<evidence type="ECO:0000256" key="3">
    <source>
        <dbReference type="ARBA" id="ARBA00022475"/>
    </source>
</evidence>
<keyword evidence="6 7" id="KW-0472">Membrane</keyword>
<feature type="transmembrane region" description="Helical" evidence="7">
    <location>
        <begin position="411"/>
        <end position="435"/>
    </location>
</feature>
<keyword evidence="5 7" id="KW-1133">Transmembrane helix</keyword>
<reference evidence="8" key="1">
    <citation type="journal article" date="2012" name="ISME J.">
        <title>Roseobacter clade bacteria are abundant in coastal sediments and encode a novel combination of sulfur oxidation genes.</title>
        <authorList>
            <person name="Lenk S."/>
            <person name="Moraru C."/>
            <person name="Hahnke S."/>
            <person name="Arnds J."/>
            <person name="Richter M."/>
            <person name="Kube M."/>
            <person name="Reinhardt R."/>
            <person name="Brinkhoff T."/>
            <person name="Harder J."/>
            <person name="Amann R."/>
            <person name="Mussmann M."/>
        </authorList>
    </citation>
    <scope>NUCLEOTIDE SEQUENCE</scope>
</reference>
<keyword evidence="4 7" id="KW-0812">Transmembrane</keyword>
<dbReference type="PANTHER" id="PTHR30250:SF10">
    <property type="entry name" value="LIPOPOLYSACCHARIDE BIOSYNTHESIS PROTEIN WZXC"/>
    <property type="match status" value="1"/>
</dbReference>
<evidence type="ECO:0000256" key="6">
    <source>
        <dbReference type="ARBA" id="ARBA00023136"/>
    </source>
</evidence>
<feature type="transmembrane region" description="Helical" evidence="7">
    <location>
        <begin position="43"/>
        <end position="67"/>
    </location>
</feature>
<feature type="transmembrane region" description="Helical" evidence="7">
    <location>
        <begin position="441"/>
        <end position="463"/>
    </location>
</feature>
<comment type="subcellular location">
    <subcellularLocation>
        <location evidence="1">Cell membrane</location>
        <topology evidence="1">Multi-pass membrane protein</topology>
    </subcellularLocation>
</comment>
<feature type="transmembrane region" description="Helical" evidence="7">
    <location>
        <begin position="353"/>
        <end position="372"/>
    </location>
</feature>
<dbReference type="InterPro" id="IPR050833">
    <property type="entry name" value="Poly_Biosynth_Transport"/>
</dbReference>
<feature type="transmembrane region" description="Helical" evidence="7">
    <location>
        <begin position="378"/>
        <end position="399"/>
    </location>
</feature>
<evidence type="ECO:0000313" key="8">
    <source>
        <dbReference type="EMBL" id="AFI78757.1"/>
    </source>
</evidence>
<feature type="transmembrane region" description="Helical" evidence="7">
    <location>
        <begin position="79"/>
        <end position="102"/>
    </location>
</feature>
<name>I1X5I2_9BACT</name>
<gene>
    <name evidence="8" type="ORF">ws198A12_0005</name>
</gene>
<protein>
    <submittedName>
        <fullName evidence="8">Polysaccharide biosynthesis protein</fullName>
    </submittedName>
</protein>
<evidence type="ECO:0000256" key="1">
    <source>
        <dbReference type="ARBA" id="ARBA00004651"/>
    </source>
</evidence>
<comment type="similarity">
    <text evidence="2">Belongs to the polysaccharide synthase family.</text>
</comment>
<keyword evidence="3" id="KW-1003">Cell membrane</keyword>
<evidence type="ECO:0000256" key="4">
    <source>
        <dbReference type="ARBA" id="ARBA00022692"/>
    </source>
</evidence>
<sequence>MTLARQAGSAVFWRGLSLSIEKIVFLFRILVLARILAPADFGLVAIGMVSLAVMVSLTDFGIVPALVQQPAGNKRHLDTAWTIGLVRGAGINIVMLIAAPFIASAFGEPDAVNIIRVLALTTLLQAGASIEVATLTRELRFKQLAMIRLSAAVCNTVISILLATNLGAWAIVWGAVGGAVMHFIVSYVVAPYRPRFQIDTVATSSLMRFGRWIFAIGVISVAVDAAVRWIITNRLGVAELGLYFMAARLAYLPYQVITELVGEVAFPMYARLQRNRAKATRAFRTVFVSVLALLLPTSLIMIALIPDLVTVVLGERWNGATTVMQLLVVVCVAGVAGDSINPLLKGMGSPKKVAALDLLQFLVIVPAAWVLIGRYGLAGAGLAALVAVLFSQVLAIHYVREVLDRPFRGTGGSCLAIAVASLAGSSTSLLIVNLLSGPMALVVSAIIGAATAIASGLILDHLYGLNLLNRMEEPFPVLARLRLGARRDRGSN</sequence>
<evidence type="ECO:0000256" key="5">
    <source>
        <dbReference type="ARBA" id="ARBA00022989"/>
    </source>
</evidence>
<evidence type="ECO:0000256" key="2">
    <source>
        <dbReference type="ARBA" id="ARBA00007430"/>
    </source>
</evidence>
<dbReference type="AlphaFoldDB" id="I1X5I2"/>